<dbReference type="Proteomes" id="UP000031587">
    <property type="component" value="Unassembled WGS sequence"/>
</dbReference>
<gene>
    <name evidence="1" type="ORF">QS95_25290</name>
</gene>
<name>A0AAE2A3G4_PSEFL</name>
<dbReference type="AlphaFoldDB" id="A0AAE2A3G4"/>
<sequence>MSPHILIDKALDGVTAPFAHEETGLLVQELITRLFTDGAISIDEFNHYCERLRDVCQQRKETA</sequence>
<evidence type="ECO:0000313" key="1">
    <source>
        <dbReference type="EMBL" id="KIF56203.1"/>
    </source>
</evidence>
<accession>A0AAE2A3G4</accession>
<protein>
    <submittedName>
        <fullName evidence="1">Prophage PssSM-02</fullName>
    </submittedName>
</protein>
<organism evidence="1 2">
    <name type="scientific">Pseudomonas fluorescens</name>
    <dbReference type="NCBI Taxonomy" id="294"/>
    <lineage>
        <taxon>Bacteria</taxon>
        <taxon>Pseudomonadati</taxon>
        <taxon>Pseudomonadota</taxon>
        <taxon>Gammaproteobacteria</taxon>
        <taxon>Pseudomonadales</taxon>
        <taxon>Pseudomonadaceae</taxon>
        <taxon>Pseudomonas</taxon>
    </lineage>
</organism>
<comment type="caution">
    <text evidence="1">The sequence shown here is derived from an EMBL/GenBank/DDBJ whole genome shotgun (WGS) entry which is preliminary data.</text>
</comment>
<proteinExistence type="predicted"/>
<dbReference type="EMBL" id="JTGH01000024">
    <property type="protein sequence ID" value="KIF56203.1"/>
    <property type="molecule type" value="Genomic_DNA"/>
</dbReference>
<reference evidence="1 2" key="1">
    <citation type="submission" date="2014-11" db="EMBL/GenBank/DDBJ databases">
        <title>Draft genome sequence of Pseudomonas fluorescens strains SF4c SF39a.</title>
        <authorList>
            <person name="Underwood G.E."/>
            <person name="Ly L.K."/>
            <person name="Bitzer A.S."/>
            <person name="Godino A."/>
            <person name="Bucci V."/>
            <person name="Fischer S."/>
            <person name="Silby M.W."/>
        </authorList>
    </citation>
    <scope>NUCLEOTIDE SEQUENCE [LARGE SCALE GENOMIC DNA]</scope>
    <source>
        <strain evidence="1 2">SF4c</strain>
    </source>
</reference>
<evidence type="ECO:0000313" key="2">
    <source>
        <dbReference type="Proteomes" id="UP000031587"/>
    </source>
</evidence>
<dbReference type="RefSeq" id="WP_039772246.1">
    <property type="nucleotide sequence ID" value="NZ_JTGH01000024.1"/>
</dbReference>